<evidence type="ECO:0000313" key="2">
    <source>
        <dbReference type="Proteomes" id="UP000325105"/>
    </source>
</evidence>
<dbReference type="Proteomes" id="UP000325105">
    <property type="component" value="Unassembled WGS sequence"/>
</dbReference>
<keyword evidence="2" id="KW-1185">Reference proteome</keyword>
<name>A0A5S5DF01_9SPHI</name>
<evidence type="ECO:0000313" key="1">
    <source>
        <dbReference type="EMBL" id="TYP94164.1"/>
    </source>
</evidence>
<dbReference type="OrthoDB" id="1122055at2"/>
<comment type="caution">
    <text evidence="1">The sequence shown here is derived from an EMBL/GenBank/DDBJ whole genome shotgun (WGS) entry which is preliminary data.</text>
</comment>
<accession>A0A5S5DF01</accession>
<dbReference type="EMBL" id="VNHX01000013">
    <property type="protein sequence ID" value="TYP94164.1"/>
    <property type="molecule type" value="Genomic_DNA"/>
</dbReference>
<proteinExistence type="predicted"/>
<sequence>MTFQYSICAPPEKEIQIVSGTFSGKEVVSIARNYPWVERLRMLDSLNEEDIHFAPSLDFKNIESNKSFCLTAHFDDNRNLEFSLWYQRPQRVKPFLGLFGKKEKMVVDDVWAFTLEDALKYLQHFVEGEFEIIESLYT</sequence>
<gene>
    <name evidence="1" type="ORF">BC792_11332</name>
</gene>
<dbReference type="AlphaFoldDB" id="A0A5S5DF01"/>
<dbReference type="RefSeq" id="WP_148908985.1">
    <property type="nucleotide sequence ID" value="NZ_VNHX01000013.1"/>
</dbReference>
<organism evidence="1 2">
    <name type="scientific">Sphingobacterium allocomposti</name>
    <dbReference type="NCBI Taxonomy" id="415956"/>
    <lineage>
        <taxon>Bacteria</taxon>
        <taxon>Pseudomonadati</taxon>
        <taxon>Bacteroidota</taxon>
        <taxon>Sphingobacteriia</taxon>
        <taxon>Sphingobacteriales</taxon>
        <taxon>Sphingobacteriaceae</taxon>
        <taxon>Sphingobacterium</taxon>
    </lineage>
</organism>
<reference evidence="1 2" key="1">
    <citation type="submission" date="2019-07" db="EMBL/GenBank/DDBJ databases">
        <title>Genomic Encyclopedia of Archaeal and Bacterial Type Strains, Phase II (KMG-II): from individual species to whole genera.</title>
        <authorList>
            <person name="Goeker M."/>
        </authorList>
    </citation>
    <scope>NUCLEOTIDE SEQUENCE [LARGE SCALE GENOMIC DNA]</scope>
    <source>
        <strain evidence="1 2">DSM 18850</strain>
    </source>
</reference>
<protein>
    <submittedName>
        <fullName evidence="1">Uncharacterized protein</fullName>
    </submittedName>
</protein>